<dbReference type="Gene3D" id="1.10.10.10">
    <property type="entry name" value="Winged helix-like DNA-binding domain superfamily/Winged helix DNA-binding domain"/>
    <property type="match status" value="1"/>
</dbReference>
<dbReference type="GO" id="GO:0015074">
    <property type="term" value="P:DNA integration"/>
    <property type="evidence" value="ECO:0007669"/>
    <property type="project" value="InterPro"/>
</dbReference>
<evidence type="ECO:0000259" key="3">
    <source>
        <dbReference type="Pfam" id="PF01498"/>
    </source>
</evidence>
<name>A0AAE1KLN6_PETCI</name>
<dbReference type="InterPro" id="IPR002492">
    <property type="entry name" value="Transposase_Tc1-like"/>
</dbReference>
<proteinExistence type="predicted"/>
<reference evidence="4" key="1">
    <citation type="submission" date="2023-10" db="EMBL/GenBank/DDBJ databases">
        <title>Genome assemblies of two species of porcelain crab, Petrolisthes cinctipes and Petrolisthes manimaculis (Anomura: Porcellanidae).</title>
        <authorList>
            <person name="Angst P."/>
        </authorList>
    </citation>
    <scope>NUCLEOTIDE SEQUENCE</scope>
    <source>
        <strain evidence="4">PB745_01</strain>
        <tissue evidence="4">Gill</tissue>
    </source>
</reference>
<organism evidence="4 5">
    <name type="scientific">Petrolisthes cinctipes</name>
    <name type="common">Flat porcelain crab</name>
    <dbReference type="NCBI Taxonomy" id="88211"/>
    <lineage>
        <taxon>Eukaryota</taxon>
        <taxon>Metazoa</taxon>
        <taxon>Ecdysozoa</taxon>
        <taxon>Arthropoda</taxon>
        <taxon>Crustacea</taxon>
        <taxon>Multicrustacea</taxon>
        <taxon>Malacostraca</taxon>
        <taxon>Eumalacostraca</taxon>
        <taxon>Eucarida</taxon>
        <taxon>Decapoda</taxon>
        <taxon>Pleocyemata</taxon>
        <taxon>Anomura</taxon>
        <taxon>Galatheoidea</taxon>
        <taxon>Porcellanidae</taxon>
        <taxon>Petrolisthes</taxon>
    </lineage>
</organism>
<comment type="caution">
    <text evidence="4">The sequence shown here is derived from an EMBL/GenBank/DDBJ whole genome shotgun (WGS) entry which is preliminary data.</text>
</comment>
<dbReference type="GO" id="GO:0005634">
    <property type="term" value="C:nucleus"/>
    <property type="evidence" value="ECO:0007669"/>
    <property type="project" value="UniProtKB-SubCell"/>
</dbReference>
<evidence type="ECO:0000256" key="2">
    <source>
        <dbReference type="SAM" id="MobiDB-lite"/>
    </source>
</evidence>
<sequence length="324" mass="37339">MHCEVITDLSLMLPKGAEPVMTCVCVAIKGALLLTLDTLFVRLQSHSQQQPKQPRQQYQDMERHAAKLALHGRIVGMSESGMSADDIAEEVGVHRSTVYKWLNRWEEGELTDHYRRGARRKTTAEQDQQLREYMDGHPFSNAEEAKRALEIDASTEALRKRLKEMGYNHRTPAVKPKLTERHRQLQLDFACQHVDQDLDYWASYCLPVQFVQRLQFLGGSTVKAAVKSMIDHCMTSGLQYEYNWEDRLGWKTKTNITKRGFKNTRLHELLIHTLVNQTRLATNEAEVGKAMMIYLRNAGDRCFGRKRPSVTNNQQSQEDDFSSQ</sequence>
<dbReference type="Proteomes" id="UP001286313">
    <property type="component" value="Unassembled WGS sequence"/>
</dbReference>
<evidence type="ECO:0000313" key="4">
    <source>
        <dbReference type="EMBL" id="KAK3878781.1"/>
    </source>
</evidence>
<dbReference type="AlphaFoldDB" id="A0AAE1KLN6"/>
<keyword evidence="5" id="KW-1185">Reference proteome</keyword>
<comment type="subcellular location">
    <subcellularLocation>
        <location evidence="1">Nucleus</location>
    </subcellularLocation>
</comment>
<gene>
    <name evidence="4" type="ORF">Pcinc_016592</name>
</gene>
<evidence type="ECO:0000256" key="1">
    <source>
        <dbReference type="ARBA" id="ARBA00004123"/>
    </source>
</evidence>
<feature type="region of interest" description="Disordered" evidence="2">
    <location>
        <begin position="305"/>
        <end position="324"/>
    </location>
</feature>
<dbReference type="EMBL" id="JAWQEG010001523">
    <property type="protein sequence ID" value="KAK3878781.1"/>
    <property type="molecule type" value="Genomic_DNA"/>
</dbReference>
<dbReference type="InterPro" id="IPR036388">
    <property type="entry name" value="WH-like_DNA-bd_sf"/>
</dbReference>
<dbReference type="InterPro" id="IPR009057">
    <property type="entry name" value="Homeodomain-like_sf"/>
</dbReference>
<dbReference type="SUPFAM" id="SSF46689">
    <property type="entry name" value="Homeodomain-like"/>
    <property type="match status" value="1"/>
</dbReference>
<dbReference type="Pfam" id="PF01498">
    <property type="entry name" value="HTH_Tnp_Tc3_2"/>
    <property type="match status" value="1"/>
</dbReference>
<evidence type="ECO:0000313" key="5">
    <source>
        <dbReference type="Proteomes" id="UP001286313"/>
    </source>
</evidence>
<protein>
    <recommendedName>
        <fullName evidence="3">Transposase Tc1-like domain-containing protein</fullName>
    </recommendedName>
</protein>
<dbReference type="GO" id="GO:0006313">
    <property type="term" value="P:DNA transposition"/>
    <property type="evidence" value="ECO:0007669"/>
    <property type="project" value="InterPro"/>
</dbReference>
<accession>A0AAE1KLN6</accession>
<dbReference type="GO" id="GO:0003677">
    <property type="term" value="F:DNA binding"/>
    <property type="evidence" value="ECO:0007669"/>
    <property type="project" value="InterPro"/>
</dbReference>
<feature type="domain" description="Transposase Tc1-like" evidence="3">
    <location>
        <begin position="137"/>
        <end position="195"/>
    </location>
</feature>
<dbReference type="Pfam" id="PF13551">
    <property type="entry name" value="HTH_29"/>
    <property type="match status" value="1"/>
</dbReference>